<protein>
    <submittedName>
        <fullName evidence="2">Glyoxalase</fullName>
    </submittedName>
</protein>
<dbReference type="PANTHER" id="PTHR21366">
    <property type="entry name" value="GLYOXALASE FAMILY PROTEIN"/>
    <property type="match status" value="1"/>
</dbReference>
<dbReference type="Pfam" id="PF00903">
    <property type="entry name" value="Glyoxalase"/>
    <property type="match status" value="1"/>
</dbReference>
<dbReference type="PROSITE" id="PS51819">
    <property type="entry name" value="VOC"/>
    <property type="match status" value="1"/>
</dbReference>
<dbReference type="SUPFAM" id="SSF54593">
    <property type="entry name" value="Glyoxalase/Bleomycin resistance protein/Dihydroxybiphenyl dioxygenase"/>
    <property type="match status" value="1"/>
</dbReference>
<reference evidence="2" key="1">
    <citation type="submission" date="2019-03" db="EMBL/GenBank/DDBJ databases">
        <title>Lake Tanganyika Metagenome-Assembled Genomes (MAGs).</title>
        <authorList>
            <person name="Tran P."/>
        </authorList>
    </citation>
    <scope>NUCLEOTIDE SEQUENCE</scope>
    <source>
        <strain evidence="2">K_DeepCast_65m_m2_066</strain>
    </source>
</reference>
<comment type="caution">
    <text evidence="2">The sequence shown here is derived from an EMBL/GenBank/DDBJ whole genome shotgun (WGS) entry which is preliminary data.</text>
</comment>
<feature type="domain" description="VOC" evidence="1">
    <location>
        <begin position="7"/>
        <end position="137"/>
    </location>
</feature>
<organism evidence="2 3">
    <name type="scientific">Tectimicrobiota bacterium</name>
    <dbReference type="NCBI Taxonomy" id="2528274"/>
    <lineage>
        <taxon>Bacteria</taxon>
        <taxon>Pseudomonadati</taxon>
        <taxon>Nitrospinota/Tectimicrobiota group</taxon>
        <taxon>Candidatus Tectimicrobiota</taxon>
    </lineage>
</organism>
<dbReference type="InterPro" id="IPR037523">
    <property type="entry name" value="VOC_core"/>
</dbReference>
<dbReference type="InterPro" id="IPR029068">
    <property type="entry name" value="Glyas_Bleomycin-R_OHBP_Dase"/>
</dbReference>
<sequence length="149" mass="16611">MPMKVLELHHHGIRIGKSAEDVAKAQEFYRDVLGLQTDTGRPNIPGIPGFWMYVGNDQNSAQIHLMGAEGRSPVARSDIEDPTIPHVALAVEDIQEARRELDQRGVWYWQISGLVGNNSDQIFVRDPFGNVIELHQIGTCRCNKATLPA</sequence>
<dbReference type="PANTHER" id="PTHR21366:SF22">
    <property type="entry name" value="VOC DOMAIN-CONTAINING PROTEIN"/>
    <property type="match status" value="1"/>
</dbReference>
<dbReference type="Proteomes" id="UP000712673">
    <property type="component" value="Unassembled WGS sequence"/>
</dbReference>
<gene>
    <name evidence="2" type="ORF">FJZ47_05500</name>
</gene>
<name>A0A938B1M4_UNCTE</name>
<dbReference type="InterPro" id="IPR050383">
    <property type="entry name" value="GlyoxalaseI/FosfomycinResist"/>
</dbReference>
<dbReference type="AlphaFoldDB" id="A0A938B1M4"/>
<evidence type="ECO:0000259" key="1">
    <source>
        <dbReference type="PROSITE" id="PS51819"/>
    </source>
</evidence>
<dbReference type="InterPro" id="IPR004360">
    <property type="entry name" value="Glyas_Fos-R_dOase_dom"/>
</dbReference>
<evidence type="ECO:0000313" key="2">
    <source>
        <dbReference type="EMBL" id="MBM3223246.1"/>
    </source>
</evidence>
<dbReference type="Gene3D" id="3.10.180.10">
    <property type="entry name" value="2,3-Dihydroxybiphenyl 1,2-Dioxygenase, domain 1"/>
    <property type="match status" value="1"/>
</dbReference>
<proteinExistence type="predicted"/>
<evidence type="ECO:0000313" key="3">
    <source>
        <dbReference type="Proteomes" id="UP000712673"/>
    </source>
</evidence>
<accession>A0A938B1M4</accession>
<dbReference type="EMBL" id="VGLS01000116">
    <property type="protein sequence ID" value="MBM3223246.1"/>
    <property type="molecule type" value="Genomic_DNA"/>
</dbReference>